<comment type="caution">
    <text evidence="1">The sequence shown here is derived from an EMBL/GenBank/DDBJ whole genome shotgun (WGS) entry which is preliminary data.</text>
</comment>
<accession>M5U4H5</accession>
<dbReference type="AlphaFoldDB" id="M5U4H5"/>
<evidence type="ECO:0000313" key="1">
    <source>
        <dbReference type="EMBL" id="EMI56169.1"/>
    </source>
</evidence>
<gene>
    <name evidence="1" type="ORF">RSSM_02391</name>
</gene>
<protein>
    <submittedName>
        <fullName evidence="1">Peptidase-like protein</fullName>
    </submittedName>
</protein>
<dbReference type="Proteomes" id="UP000011885">
    <property type="component" value="Unassembled WGS sequence"/>
</dbReference>
<name>M5U4H5_9BACT</name>
<organism evidence="1 2">
    <name type="scientific">Rhodopirellula sallentina SM41</name>
    <dbReference type="NCBI Taxonomy" id="1263870"/>
    <lineage>
        <taxon>Bacteria</taxon>
        <taxon>Pseudomonadati</taxon>
        <taxon>Planctomycetota</taxon>
        <taxon>Planctomycetia</taxon>
        <taxon>Pirellulales</taxon>
        <taxon>Pirellulaceae</taxon>
        <taxon>Rhodopirellula</taxon>
    </lineage>
</organism>
<sequence length="493" mass="54762">MSRKNMLTREGSVGESRKTQFTTWLSLLGILAVGWAGSTSAEQLITLRNGLTIRGVYIERSTLNENSFSVGADGGIQTPKIWMVDDGLRRTYIHRRGMVNNEPVDIPDLGLRIEFPQPVAEGGDEVGSIGRILGVSPLNEYGRRQLTVRGTDGSPTILHQGLTELTSRYAKLDGLKAEKSIRLDMRVATESIDTPSLQRIFRRRMNQEDPNERLEAVRFFMEAERFGDARRELQVILKQFPEQEELRPQLTALVERQAMQLIEQAELRRESGQPQLAEAILKQFPLGRVGRVTRLRVQDALAEIAQLKTQRDETVAKLRKLVAGLPGADQTALAPIVDEIDQHLSANTLNRLSDFIRLGDIETTPARQRVALAIAGWILGSGSGEQNLMLTVSLIEVRDLVQQYLAHPDKAARAKILERLKRLEATRADYIAKLLPLIPPPLASKQAAVIHGVETTDESDRSFIVPVGAVADPQVQGMYHVGLDQAEFDAATI</sequence>
<keyword evidence="2" id="KW-1185">Reference proteome</keyword>
<proteinExistence type="predicted"/>
<feature type="non-terminal residue" evidence="1">
    <location>
        <position position="493"/>
    </location>
</feature>
<dbReference type="EMBL" id="ANOH01000165">
    <property type="protein sequence ID" value="EMI56169.1"/>
    <property type="molecule type" value="Genomic_DNA"/>
</dbReference>
<evidence type="ECO:0000313" key="2">
    <source>
        <dbReference type="Proteomes" id="UP000011885"/>
    </source>
</evidence>
<reference evidence="1 2" key="1">
    <citation type="journal article" date="2013" name="Mar. Genomics">
        <title>Expression of sulfatases in Rhodopirellula baltica and the diversity of sulfatases in the genus Rhodopirellula.</title>
        <authorList>
            <person name="Wegner C.E."/>
            <person name="Richter-Heitmann T."/>
            <person name="Klindworth A."/>
            <person name="Klockow C."/>
            <person name="Richter M."/>
            <person name="Achstetter T."/>
            <person name="Glockner F.O."/>
            <person name="Harder J."/>
        </authorList>
    </citation>
    <scope>NUCLEOTIDE SEQUENCE [LARGE SCALE GENOMIC DNA]</scope>
    <source>
        <strain evidence="1 2">SM41</strain>
    </source>
</reference>